<dbReference type="InterPro" id="IPR052768">
    <property type="entry name" value="RBM25"/>
</dbReference>
<protein>
    <recommendedName>
        <fullName evidence="2">PWI domain-containing protein</fullName>
    </recommendedName>
</protein>
<evidence type="ECO:0000313" key="3">
    <source>
        <dbReference type="EMBL" id="RKO84549.1"/>
    </source>
</evidence>
<feature type="compositionally biased region" description="Basic and acidic residues" evidence="1">
    <location>
        <begin position="265"/>
        <end position="303"/>
    </location>
</feature>
<accession>A0A4P9VXU2</accession>
<feature type="region of interest" description="Disordered" evidence="1">
    <location>
        <begin position="265"/>
        <end position="338"/>
    </location>
</feature>
<proteinExistence type="predicted"/>
<dbReference type="GO" id="GO:0005681">
    <property type="term" value="C:spliceosomal complex"/>
    <property type="evidence" value="ECO:0007669"/>
    <property type="project" value="TreeGrafter"/>
</dbReference>
<dbReference type="InterPro" id="IPR035979">
    <property type="entry name" value="RBD_domain_sf"/>
</dbReference>
<dbReference type="EMBL" id="KZ999981">
    <property type="protein sequence ID" value="RKO84549.1"/>
    <property type="molecule type" value="Genomic_DNA"/>
</dbReference>
<dbReference type="PANTHER" id="PTHR18806">
    <property type="entry name" value="RBM25 PROTEIN"/>
    <property type="match status" value="1"/>
</dbReference>
<evidence type="ECO:0000313" key="4">
    <source>
        <dbReference type="Proteomes" id="UP000269721"/>
    </source>
</evidence>
<dbReference type="SMART" id="SM00311">
    <property type="entry name" value="PWI"/>
    <property type="match status" value="1"/>
</dbReference>
<feature type="compositionally biased region" description="Pro residues" evidence="1">
    <location>
        <begin position="10"/>
        <end position="29"/>
    </location>
</feature>
<reference evidence="4" key="1">
    <citation type="journal article" date="2018" name="Nat. Microbiol.">
        <title>Leveraging single-cell genomics to expand the fungal tree of life.</title>
        <authorList>
            <person name="Ahrendt S.R."/>
            <person name="Quandt C.A."/>
            <person name="Ciobanu D."/>
            <person name="Clum A."/>
            <person name="Salamov A."/>
            <person name="Andreopoulos B."/>
            <person name="Cheng J.F."/>
            <person name="Woyke T."/>
            <person name="Pelin A."/>
            <person name="Henrissat B."/>
            <person name="Reynolds N.K."/>
            <person name="Benny G.L."/>
            <person name="Smith M.E."/>
            <person name="James T.Y."/>
            <person name="Grigoriev I.V."/>
        </authorList>
    </citation>
    <scope>NUCLEOTIDE SEQUENCE [LARGE SCALE GENOMIC DNA]</scope>
</reference>
<organism evidence="3 4">
    <name type="scientific">Blyttiomyces helicus</name>
    <dbReference type="NCBI Taxonomy" id="388810"/>
    <lineage>
        <taxon>Eukaryota</taxon>
        <taxon>Fungi</taxon>
        <taxon>Fungi incertae sedis</taxon>
        <taxon>Chytridiomycota</taxon>
        <taxon>Chytridiomycota incertae sedis</taxon>
        <taxon>Chytridiomycetes</taxon>
        <taxon>Chytridiomycetes incertae sedis</taxon>
        <taxon>Blyttiomyces</taxon>
    </lineage>
</organism>
<dbReference type="InterPro" id="IPR002483">
    <property type="entry name" value="PWI_dom"/>
</dbReference>
<dbReference type="InterPro" id="IPR012677">
    <property type="entry name" value="Nucleotide-bd_a/b_plait_sf"/>
</dbReference>
<feature type="compositionally biased region" description="Basic and acidic residues" evidence="1">
    <location>
        <begin position="424"/>
        <end position="442"/>
    </location>
</feature>
<dbReference type="AlphaFoldDB" id="A0A4P9VXU2"/>
<dbReference type="OrthoDB" id="6275295at2759"/>
<sequence>MPYGQFNRMGPPPGVMPMPGMRAPPPPGLGMPAPGLPSSGPPSSFPVPQRPDEKMNLAGVPQGGLAGAAPPYLPTPEDVVNTVFVGAIADGVEDIWLERILKCCGTLKGWRRVTDAHGKPKSFGFGIFDSIEAVYRAVRVIGGQGPGAMAEGITLSGGRKGGTREEAEGKLELSIDASVKPRMKELAAGKESVEEDAEKETREKILAIISDMFLSDMAPKPSRPNSPSPSSVPGKDDLDDLPADMPPEQRAIVSREIAIFRERSAAKDREKRAREEEALRRRAREEEATVARERERERVRREGIGNGFGRTPSAGDLNGAPGGGGVEEEDAEARRQRRLKDVSDSYLSKLGRWEQEESRIEDELAEWNLKFKSIDDRLDDTESYWSAKLDAYDEEAEIEKGNEEFYRDRHRWWSTRRRARQRELEDAAAEREKEAAEAEKARLAQPTAPDEPAVPAAVVGRIMTVEERNAAIQKLIIAIPADREKLFGWTVKWDFVNEKLIETRLREFIMKQITEHLGFEEKDLVDFVVGIVRGHASAEKVLEELQGALGEESEVFVMKLWRRIVYETEVRAKGLG</sequence>
<dbReference type="Gene3D" id="1.20.1390.10">
    <property type="entry name" value="PWI domain"/>
    <property type="match status" value="1"/>
</dbReference>
<dbReference type="Proteomes" id="UP000269721">
    <property type="component" value="Unassembled WGS sequence"/>
</dbReference>
<feature type="domain" description="PWI" evidence="2">
    <location>
        <begin position="484"/>
        <end position="576"/>
    </location>
</feature>
<feature type="region of interest" description="Disordered" evidence="1">
    <location>
        <begin position="1"/>
        <end position="53"/>
    </location>
</feature>
<feature type="region of interest" description="Disordered" evidence="1">
    <location>
        <begin position="216"/>
        <end position="245"/>
    </location>
</feature>
<dbReference type="SUPFAM" id="SSF54928">
    <property type="entry name" value="RNA-binding domain, RBD"/>
    <property type="match status" value="1"/>
</dbReference>
<evidence type="ECO:0000259" key="2">
    <source>
        <dbReference type="PROSITE" id="PS51025"/>
    </source>
</evidence>
<feature type="region of interest" description="Disordered" evidence="1">
    <location>
        <begin position="424"/>
        <end position="450"/>
    </location>
</feature>
<dbReference type="PROSITE" id="PS51025">
    <property type="entry name" value="PWI"/>
    <property type="match status" value="1"/>
</dbReference>
<dbReference type="Pfam" id="PF01480">
    <property type="entry name" value="PWI"/>
    <property type="match status" value="1"/>
</dbReference>
<gene>
    <name evidence="3" type="ORF">BDK51DRAFT_48692</name>
</gene>
<dbReference type="InterPro" id="IPR034268">
    <property type="entry name" value="RBM25_RRM"/>
</dbReference>
<evidence type="ECO:0000256" key="1">
    <source>
        <dbReference type="SAM" id="MobiDB-lite"/>
    </source>
</evidence>
<dbReference type="Gene3D" id="3.30.70.330">
    <property type="match status" value="1"/>
</dbReference>
<dbReference type="PANTHER" id="PTHR18806:SF4">
    <property type="entry name" value="RNA-BINDING PROTEIN 25"/>
    <property type="match status" value="1"/>
</dbReference>
<feature type="compositionally biased region" description="Pro residues" evidence="1">
    <location>
        <begin position="39"/>
        <end position="49"/>
    </location>
</feature>
<name>A0A4P9VXU2_9FUNG</name>
<keyword evidence="4" id="KW-1185">Reference proteome</keyword>
<dbReference type="CDD" id="cd12446">
    <property type="entry name" value="RRM_RBM25"/>
    <property type="match status" value="1"/>
</dbReference>
<dbReference type="GO" id="GO:0003729">
    <property type="term" value="F:mRNA binding"/>
    <property type="evidence" value="ECO:0007669"/>
    <property type="project" value="TreeGrafter"/>
</dbReference>